<dbReference type="InterPro" id="IPR018391">
    <property type="entry name" value="PQQ_b-propeller_rpt"/>
</dbReference>
<comment type="cofactor">
    <cofactor evidence="1">
        <name>pyrroloquinoline quinone</name>
        <dbReference type="ChEBI" id="CHEBI:58442"/>
    </cofactor>
</comment>
<dbReference type="SUPFAM" id="SSF50998">
    <property type="entry name" value="Quinoprotein alcohol dehydrogenase-like"/>
    <property type="match status" value="1"/>
</dbReference>
<evidence type="ECO:0000313" key="5">
    <source>
        <dbReference type="EMBL" id="SUZ84796.1"/>
    </source>
</evidence>
<feature type="domain" description="Pyrrolo-quinoline quinone repeat" evidence="4">
    <location>
        <begin position="1"/>
        <end position="262"/>
    </location>
</feature>
<name>A0A381QZC4_9ZZZZ</name>
<reference evidence="5" key="1">
    <citation type="submission" date="2018-05" db="EMBL/GenBank/DDBJ databases">
        <authorList>
            <person name="Lanie J.A."/>
            <person name="Ng W.-L."/>
            <person name="Kazmierczak K.M."/>
            <person name="Andrzejewski T.M."/>
            <person name="Davidsen T.M."/>
            <person name="Wayne K.J."/>
            <person name="Tettelin H."/>
            <person name="Glass J.I."/>
            <person name="Rusch D."/>
            <person name="Podicherti R."/>
            <person name="Tsui H.-C.T."/>
            <person name="Winkler M.E."/>
        </authorList>
    </citation>
    <scope>NUCLEOTIDE SEQUENCE</scope>
</reference>
<keyword evidence="3" id="KW-0560">Oxidoreductase</keyword>
<protein>
    <recommendedName>
        <fullName evidence="4">Pyrrolo-quinoline quinone repeat domain-containing protein</fullName>
    </recommendedName>
</protein>
<evidence type="ECO:0000256" key="3">
    <source>
        <dbReference type="ARBA" id="ARBA00023002"/>
    </source>
</evidence>
<dbReference type="Pfam" id="PF01011">
    <property type="entry name" value="PQQ"/>
    <property type="match status" value="2"/>
</dbReference>
<sequence>MFFFTFPDTVLAIDATNGSLLWRYQHQSEVRSSQKKGVALHAGRVYVPTSDLHVLALNAKTGELIWDHKIETEEELSGYHLRMAPFVVGNTVMQGITSLRIAKGGWVLGLDIDTGEKKWRFNTIPRPGEPGGNTWNGLPIEGRSGGSVWNAGAYDSELNLAYFGVAPTYDTGPLLYPLGIDGITNDALYTNATIALNPDSGELVWYYQHLANDQWDLDWAFERQIVSIPFKGETRKAVINIGKLGILDAVDAASGQYMFSIDMGLQNVVTSIDPVSGYKTINPATIPNPEETRLICANHYGSKSWPPSAFNPKTNRLFVPLNEGCIEAGPDGRYEILTTGVLMAEALHPESNGNMGRIQAVDLGKQEFSWRYRQPSPIISSILATAGGIVFAGDLNRALRAFDEDTGEILWETNLDDVPSSTIITYAVDDIQYLAIGVGQTGYHVNDWNRMYNLFAEEEDMPVNDAPKGGAAIWVFSIE</sequence>
<dbReference type="Gene3D" id="2.140.10.10">
    <property type="entry name" value="Quinoprotein alcohol dehydrogenase-like superfamily"/>
    <property type="match status" value="1"/>
</dbReference>
<dbReference type="SMART" id="SM00564">
    <property type="entry name" value="PQQ"/>
    <property type="match status" value="3"/>
</dbReference>
<dbReference type="EMBL" id="UINC01001607">
    <property type="protein sequence ID" value="SUZ84796.1"/>
    <property type="molecule type" value="Genomic_DNA"/>
</dbReference>
<feature type="domain" description="Pyrrolo-quinoline quinone repeat" evidence="4">
    <location>
        <begin position="373"/>
        <end position="433"/>
    </location>
</feature>
<organism evidence="5">
    <name type="scientific">marine metagenome</name>
    <dbReference type="NCBI Taxonomy" id="408172"/>
    <lineage>
        <taxon>unclassified sequences</taxon>
        <taxon>metagenomes</taxon>
        <taxon>ecological metagenomes</taxon>
    </lineage>
</organism>
<dbReference type="InterPro" id="IPR002372">
    <property type="entry name" value="PQQ_rpt_dom"/>
</dbReference>
<dbReference type="InterPro" id="IPR011047">
    <property type="entry name" value="Quinoprotein_ADH-like_sf"/>
</dbReference>
<accession>A0A381QZC4</accession>
<comment type="similarity">
    <text evidence="2">Belongs to the bacterial PQQ dehydrogenase family.</text>
</comment>
<dbReference type="GO" id="GO:0016491">
    <property type="term" value="F:oxidoreductase activity"/>
    <property type="evidence" value="ECO:0007669"/>
    <property type="project" value="UniProtKB-KW"/>
</dbReference>
<gene>
    <name evidence="5" type="ORF">METZ01_LOCUS37650</name>
</gene>
<proteinExistence type="inferred from homology"/>
<dbReference type="PANTHER" id="PTHR32303">
    <property type="entry name" value="QUINOPROTEIN ALCOHOL DEHYDROGENASE (CYTOCHROME C)"/>
    <property type="match status" value="1"/>
</dbReference>
<dbReference type="AlphaFoldDB" id="A0A381QZC4"/>
<evidence type="ECO:0000256" key="1">
    <source>
        <dbReference type="ARBA" id="ARBA00001931"/>
    </source>
</evidence>
<evidence type="ECO:0000259" key="4">
    <source>
        <dbReference type="Pfam" id="PF01011"/>
    </source>
</evidence>
<evidence type="ECO:0000256" key="2">
    <source>
        <dbReference type="ARBA" id="ARBA00008156"/>
    </source>
</evidence>